<gene>
    <name evidence="2 3" type="primary">Akip1</name>
</gene>
<dbReference type="KEGG" id="maua:101844034"/>
<dbReference type="eggNOG" id="ENOG502S6M5">
    <property type="taxonomic scope" value="Eukaryota"/>
</dbReference>
<evidence type="ECO:0000313" key="1">
    <source>
        <dbReference type="Proteomes" id="UP000886700"/>
    </source>
</evidence>
<proteinExistence type="predicted"/>
<dbReference type="CTD" id="56672"/>
<name>A0A1U7QYI2_MESAU</name>
<keyword evidence="1" id="KW-1185">Reference proteome</keyword>
<dbReference type="GO" id="GO:0034446">
    <property type="term" value="P:substrate adhesion-dependent cell spreading"/>
    <property type="evidence" value="ECO:0007669"/>
    <property type="project" value="Ensembl"/>
</dbReference>
<protein>
    <submittedName>
        <fullName evidence="2 3">A-kinase-interacting protein 1 isoform X1</fullName>
    </submittedName>
</protein>
<dbReference type="GeneTree" id="ENSGT00390000017064"/>
<organism evidence="1 2">
    <name type="scientific">Mesocricetus auratus</name>
    <name type="common">Golden hamster</name>
    <dbReference type="NCBI Taxonomy" id="10036"/>
    <lineage>
        <taxon>Eukaryota</taxon>
        <taxon>Metazoa</taxon>
        <taxon>Chordata</taxon>
        <taxon>Craniata</taxon>
        <taxon>Vertebrata</taxon>
        <taxon>Euteleostomi</taxon>
        <taxon>Mammalia</taxon>
        <taxon>Eutheria</taxon>
        <taxon>Euarchontoglires</taxon>
        <taxon>Glires</taxon>
        <taxon>Rodentia</taxon>
        <taxon>Myomorpha</taxon>
        <taxon>Muroidea</taxon>
        <taxon>Cricetidae</taxon>
        <taxon>Cricetinae</taxon>
        <taxon>Mesocricetus</taxon>
    </lineage>
</organism>
<dbReference type="RefSeq" id="XP_012972929.1">
    <property type="nucleotide sequence ID" value="XM_013117475.2"/>
</dbReference>
<dbReference type="PANTHER" id="PTHR14330">
    <property type="entry name" value="A-KINASE-INTERACTING PROTEIN 1"/>
    <property type="match status" value="1"/>
</dbReference>
<dbReference type="RefSeq" id="XP_005075750.1">
    <property type="nucleotide sequence ID" value="XM_005075693.3"/>
</dbReference>
<accession>A0A1U7QYI2</accession>
<dbReference type="PANTHER" id="PTHR14330:SF2">
    <property type="entry name" value="A-KINASE-INTERACTING PROTEIN 1"/>
    <property type="match status" value="1"/>
</dbReference>
<dbReference type="OrthoDB" id="5945634at2759"/>
<sequence>MEYCLAAAALNGVDRRSLQRSARLGREVLERAKRRAVDWHSPERSKGGVGVLYRQGPYQERWSVPGAQRLPGEREERQPTLSASFRTIAEFMDYTSSQCGKYYSSMPEEGGATHVYRYHRRKHPEMHVYSDIGQEQRNYRGETSVGSGSIYQTSEHFQEASWPAENISKDLYIEVYPGTYSVTVGSSPLTKKTHVVAVDSGQSVDLVFPV</sequence>
<dbReference type="AlphaFoldDB" id="A0A1U7QYI2"/>
<dbReference type="GO" id="GO:1901222">
    <property type="term" value="P:regulation of non-canonical NF-kappaB signal transduction"/>
    <property type="evidence" value="ECO:0007669"/>
    <property type="project" value="InterPro"/>
</dbReference>
<dbReference type="GO" id="GO:0005654">
    <property type="term" value="C:nucleoplasm"/>
    <property type="evidence" value="ECO:0007669"/>
    <property type="project" value="Ensembl"/>
</dbReference>
<evidence type="ECO:0000313" key="2">
    <source>
        <dbReference type="RefSeq" id="XP_005075750.1"/>
    </source>
</evidence>
<dbReference type="Proteomes" id="UP000886700">
    <property type="component" value="Unplaced"/>
</dbReference>
<dbReference type="STRING" id="10036.ENSMAUP00000008504"/>
<dbReference type="GeneID" id="101844034"/>
<evidence type="ECO:0000313" key="3">
    <source>
        <dbReference type="RefSeq" id="XP_012972929.1"/>
    </source>
</evidence>
<reference evidence="2 3" key="1">
    <citation type="submission" date="2025-04" db="UniProtKB">
        <authorList>
            <consortium name="RefSeq"/>
        </authorList>
    </citation>
    <scope>IDENTIFICATION</scope>
</reference>
<dbReference type="InterPro" id="IPR033214">
    <property type="entry name" value="AKIP1"/>
</dbReference>